<dbReference type="InterPro" id="IPR025877">
    <property type="entry name" value="MobA-like_NTP_Trfase"/>
</dbReference>
<evidence type="ECO:0000313" key="4">
    <source>
        <dbReference type="Proteomes" id="UP001595945"/>
    </source>
</evidence>
<evidence type="ECO:0000256" key="1">
    <source>
        <dbReference type="SAM" id="MobiDB-lite"/>
    </source>
</evidence>
<dbReference type="SUPFAM" id="SSF56784">
    <property type="entry name" value="HAD-like"/>
    <property type="match status" value="1"/>
</dbReference>
<comment type="caution">
    <text evidence="3">The sequence shown here is derived from an EMBL/GenBank/DDBJ whole genome shotgun (WGS) entry which is preliminary data.</text>
</comment>
<evidence type="ECO:0000259" key="2">
    <source>
        <dbReference type="Pfam" id="PF12804"/>
    </source>
</evidence>
<dbReference type="AlphaFoldDB" id="A0ABD5Q452"/>
<feature type="region of interest" description="Disordered" evidence="1">
    <location>
        <begin position="514"/>
        <end position="535"/>
    </location>
</feature>
<dbReference type="GO" id="GO:0016787">
    <property type="term" value="F:hydrolase activity"/>
    <property type="evidence" value="ECO:0007669"/>
    <property type="project" value="UniProtKB-KW"/>
</dbReference>
<dbReference type="Gene3D" id="3.90.550.10">
    <property type="entry name" value="Spore Coat Polysaccharide Biosynthesis Protein SpsA, Chain A"/>
    <property type="match status" value="1"/>
</dbReference>
<organism evidence="3 4">
    <name type="scientific">Halorussus aquaticus</name>
    <dbReference type="NCBI Taxonomy" id="2953748"/>
    <lineage>
        <taxon>Archaea</taxon>
        <taxon>Methanobacteriati</taxon>
        <taxon>Methanobacteriota</taxon>
        <taxon>Stenosarchaea group</taxon>
        <taxon>Halobacteria</taxon>
        <taxon>Halobacteriales</taxon>
        <taxon>Haladaptataceae</taxon>
        <taxon>Halorussus</taxon>
    </lineage>
</organism>
<accession>A0ABD5Q452</accession>
<reference evidence="3 4" key="1">
    <citation type="journal article" date="2019" name="Int. J. Syst. Evol. Microbiol.">
        <title>The Global Catalogue of Microorganisms (GCM) 10K type strain sequencing project: providing services to taxonomists for standard genome sequencing and annotation.</title>
        <authorList>
            <consortium name="The Broad Institute Genomics Platform"/>
            <consortium name="The Broad Institute Genome Sequencing Center for Infectious Disease"/>
            <person name="Wu L."/>
            <person name="Ma J."/>
        </authorList>
    </citation>
    <scope>NUCLEOTIDE SEQUENCE [LARGE SCALE GENOMIC DNA]</scope>
    <source>
        <strain evidence="3 4">XZYJ18</strain>
    </source>
</reference>
<keyword evidence="3" id="KW-0378">Hydrolase</keyword>
<protein>
    <submittedName>
        <fullName evidence="3">HAD-IIA family hydrolase</fullName>
    </submittedName>
</protein>
<gene>
    <name evidence="3" type="ORF">ACFO9K_13840</name>
</gene>
<dbReference type="InterPro" id="IPR023214">
    <property type="entry name" value="HAD_sf"/>
</dbReference>
<feature type="domain" description="MobA-like NTP transferase" evidence="2">
    <location>
        <begin position="3"/>
        <end position="131"/>
    </location>
</feature>
<dbReference type="Proteomes" id="UP001595945">
    <property type="component" value="Unassembled WGS sequence"/>
</dbReference>
<dbReference type="Gene3D" id="3.40.50.1000">
    <property type="entry name" value="HAD superfamily/HAD-like"/>
    <property type="match status" value="2"/>
</dbReference>
<dbReference type="Pfam" id="PF13344">
    <property type="entry name" value="Hydrolase_6"/>
    <property type="match status" value="1"/>
</dbReference>
<evidence type="ECO:0000313" key="3">
    <source>
        <dbReference type="EMBL" id="MFC4825340.1"/>
    </source>
</evidence>
<dbReference type="Pfam" id="PF13242">
    <property type="entry name" value="Hydrolase_like"/>
    <property type="match status" value="1"/>
</dbReference>
<dbReference type="NCBIfam" id="TIGR01460">
    <property type="entry name" value="HAD-SF-IIA"/>
    <property type="match status" value="1"/>
</dbReference>
<dbReference type="SUPFAM" id="SSF53448">
    <property type="entry name" value="Nucleotide-diphospho-sugar transferases"/>
    <property type="match status" value="1"/>
</dbReference>
<dbReference type="GeneID" id="73043946"/>
<sequence>MKGVILAAGIGSRLRPLTLEKPKSCITVDGTPVLARQLRAYADAGVTDVVVVAGYLADDVRALCEEVADSRPDLDVIVRESEVFANTDNMYSLYLAREEVAGEPFVLTNGDVVFDSELLADLLAAAADSAIATDTETFSEEAMKVTVGDGGSATHIAKSVPADVAHGVSTDAYRFSAAFSEALFDEITRTIEREGDYGDWTEAAIDRLLRGGTHDVEPVDVSEHRWVEIDDFEDLRTADRRFSSLSDLGQKEAVFFDLDGTVYLDDDLVTGADGVVETLRSRGVDVYFLTNNSSKWKDDYAERLTDLGVPAAEEDVLLSTDGVLQHLRRTDPDGTFVLGTAAMREALTDRGVEVVDRVESGEDAPEAVVVGFDTELTYEKARKATLAIRDGATFLLAHPDAVCPTAEGFVPDCGAIGAMIETATDRSPDRVFGKPNVEMVAPVLDAEGYAPEDVAVVGDRLETDVRLAENVGCESVCVLSGDATRAEVESSDRSPTLVAPTVAALTEFVRGDATADDATADAKQSAASPDGGSER</sequence>
<keyword evidence="4" id="KW-1185">Reference proteome</keyword>
<name>A0ABD5Q452_9EURY</name>
<dbReference type="RefSeq" id="WP_254268972.1">
    <property type="nucleotide sequence ID" value="NZ_CP100400.1"/>
</dbReference>
<proteinExistence type="predicted"/>
<dbReference type="InterPro" id="IPR036412">
    <property type="entry name" value="HAD-like_sf"/>
</dbReference>
<dbReference type="PANTHER" id="PTHR19288:SF46">
    <property type="entry name" value="HALOACID DEHALOGENASE-LIKE HYDROLASE DOMAIN-CONTAINING PROTEIN 2"/>
    <property type="match status" value="1"/>
</dbReference>
<dbReference type="InterPro" id="IPR006357">
    <property type="entry name" value="HAD-SF_hydro_IIA"/>
</dbReference>
<dbReference type="CDD" id="cd02523">
    <property type="entry name" value="PC_cytidylyltransferase"/>
    <property type="match status" value="1"/>
</dbReference>
<dbReference type="EMBL" id="JBHSHT010000002">
    <property type="protein sequence ID" value="MFC4825340.1"/>
    <property type="molecule type" value="Genomic_DNA"/>
</dbReference>
<dbReference type="GO" id="GO:0016779">
    <property type="term" value="F:nucleotidyltransferase activity"/>
    <property type="evidence" value="ECO:0007669"/>
    <property type="project" value="UniProtKB-ARBA"/>
</dbReference>
<dbReference type="Pfam" id="PF12804">
    <property type="entry name" value="NTP_transf_3"/>
    <property type="match status" value="1"/>
</dbReference>
<dbReference type="PANTHER" id="PTHR19288">
    <property type="entry name" value="4-NITROPHENYLPHOSPHATASE-RELATED"/>
    <property type="match status" value="1"/>
</dbReference>
<dbReference type="InterPro" id="IPR029044">
    <property type="entry name" value="Nucleotide-diphossugar_trans"/>
</dbReference>